<keyword evidence="1" id="KW-0472">Membrane</keyword>
<feature type="transmembrane region" description="Helical" evidence="1">
    <location>
        <begin position="67"/>
        <end position="98"/>
    </location>
</feature>
<evidence type="ECO:0000313" key="3">
    <source>
        <dbReference type="Proteomes" id="UP000772434"/>
    </source>
</evidence>
<keyword evidence="1" id="KW-1133">Transmembrane helix</keyword>
<evidence type="ECO:0000313" key="2">
    <source>
        <dbReference type="EMBL" id="KAF9060400.1"/>
    </source>
</evidence>
<dbReference type="Proteomes" id="UP000772434">
    <property type="component" value="Unassembled WGS sequence"/>
</dbReference>
<protein>
    <submittedName>
        <fullName evidence="2">Uncharacterized protein</fullName>
    </submittedName>
</protein>
<gene>
    <name evidence="2" type="ORF">BDP27DRAFT_422053</name>
</gene>
<dbReference type="AlphaFoldDB" id="A0A9P5PE22"/>
<proteinExistence type="predicted"/>
<feature type="transmembrane region" description="Helical" evidence="1">
    <location>
        <begin position="34"/>
        <end position="55"/>
    </location>
</feature>
<accession>A0A9P5PE22</accession>
<evidence type="ECO:0000256" key="1">
    <source>
        <dbReference type="SAM" id="Phobius"/>
    </source>
</evidence>
<keyword evidence="1" id="KW-0812">Transmembrane</keyword>
<organism evidence="2 3">
    <name type="scientific">Rhodocollybia butyracea</name>
    <dbReference type="NCBI Taxonomy" id="206335"/>
    <lineage>
        <taxon>Eukaryota</taxon>
        <taxon>Fungi</taxon>
        <taxon>Dikarya</taxon>
        <taxon>Basidiomycota</taxon>
        <taxon>Agaricomycotina</taxon>
        <taxon>Agaricomycetes</taxon>
        <taxon>Agaricomycetidae</taxon>
        <taxon>Agaricales</taxon>
        <taxon>Marasmiineae</taxon>
        <taxon>Omphalotaceae</taxon>
        <taxon>Rhodocollybia</taxon>
    </lineage>
</organism>
<sequence>MVSEIPVLGSGPSGSAFQSTSALRIHCHRRSAILWLKIFLALIHLDHAATSSTIATLGGSSESLGSLLYICCIYAQAVGCVVFSAIFCRFLPFLTLLIEIPLNPSLRSDVKDRSLGSRSSFLRASEP</sequence>
<dbReference type="EMBL" id="JADNRY010000245">
    <property type="protein sequence ID" value="KAF9060400.1"/>
    <property type="molecule type" value="Genomic_DNA"/>
</dbReference>
<keyword evidence="3" id="KW-1185">Reference proteome</keyword>
<name>A0A9P5PE22_9AGAR</name>
<comment type="caution">
    <text evidence="2">The sequence shown here is derived from an EMBL/GenBank/DDBJ whole genome shotgun (WGS) entry which is preliminary data.</text>
</comment>
<reference evidence="2" key="1">
    <citation type="submission" date="2020-11" db="EMBL/GenBank/DDBJ databases">
        <authorList>
            <consortium name="DOE Joint Genome Institute"/>
            <person name="Ahrendt S."/>
            <person name="Riley R."/>
            <person name="Andreopoulos W."/>
            <person name="Labutti K."/>
            <person name="Pangilinan J."/>
            <person name="Ruiz-Duenas F.J."/>
            <person name="Barrasa J.M."/>
            <person name="Sanchez-Garcia M."/>
            <person name="Camarero S."/>
            <person name="Miyauchi S."/>
            <person name="Serrano A."/>
            <person name="Linde D."/>
            <person name="Babiker R."/>
            <person name="Drula E."/>
            <person name="Ayuso-Fernandez I."/>
            <person name="Pacheco R."/>
            <person name="Padilla G."/>
            <person name="Ferreira P."/>
            <person name="Barriuso J."/>
            <person name="Kellner H."/>
            <person name="Castanera R."/>
            <person name="Alfaro M."/>
            <person name="Ramirez L."/>
            <person name="Pisabarro A.G."/>
            <person name="Kuo A."/>
            <person name="Tritt A."/>
            <person name="Lipzen A."/>
            <person name="He G."/>
            <person name="Yan M."/>
            <person name="Ng V."/>
            <person name="Cullen D."/>
            <person name="Martin F."/>
            <person name="Rosso M.-N."/>
            <person name="Henrissat B."/>
            <person name="Hibbett D."/>
            <person name="Martinez A.T."/>
            <person name="Grigoriev I.V."/>
        </authorList>
    </citation>
    <scope>NUCLEOTIDE SEQUENCE</scope>
    <source>
        <strain evidence="2">AH 40177</strain>
    </source>
</reference>